<reference evidence="4 5" key="1">
    <citation type="submission" date="2010-10" db="EMBL/GenBank/DDBJ databases">
        <authorList>
            <person name="Durkin A.S."/>
            <person name="Madupu R."/>
            <person name="Torralba M."/>
            <person name="Gillis M."/>
            <person name="Methe B."/>
            <person name="Sutton G."/>
            <person name="Nelson K.E."/>
        </authorList>
    </citation>
    <scope>NUCLEOTIDE SEQUENCE [LARGE SCALE GENOMIC DNA]</scope>
    <source>
        <strain evidence="4 5">ACS-139-V-Col8</strain>
    </source>
</reference>
<comment type="similarity">
    <text evidence="1">Belongs to the UPF0177 family.</text>
</comment>
<dbReference type="GO" id="GO:0006508">
    <property type="term" value="P:proteolysis"/>
    <property type="evidence" value="ECO:0007669"/>
    <property type="project" value="UniProtKB-KW"/>
</dbReference>
<protein>
    <submittedName>
        <fullName evidence="4">CAAX amino terminal protease family protein</fullName>
    </submittedName>
</protein>
<keyword evidence="2" id="KW-0812">Transmembrane</keyword>
<dbReference type="Proteomes" id="UP000005990">
    <property type="component" value="Unassembled WGS sequence"/>
</dbReference>
<accession>E4KN12</accession>
<dbReference type="GO" id="GO:0080120">
    <property type="term" value="P:CAAX-box protein maturation"/>
    <property type="evidence" value="ECO:0007669"/>
    <property type="project" value="UniProtKB-ARBA"/>
</dbReference>
<dbReference type="OrthoDB" id="8607342at2"/>
<gene>
    <name evidence="4" type="ORF">HMPREF9257_0225</name>
</gene>
<dbReference type="PANTHER" id="PTHR36435:SF1">
    <property type="entry name" value="CAAX AMINO TERMINAL PROTEASE FAMILY PROTEIN"/>
    <property type="match status" value="1"/>
</dbReference>
<evidence type="ECO:0000313" key="5">
    <source>
        <dbReference type="Proteomes" id="UP000005990"/>
    </source>
</evidence>
<evidence type="ECO:0000256" key="2">
    <source>
        <dbReference type="SAM" id="Phobius"/>
    </source>
</evidence>
<evidence type="ECO:0000259" key="3">
    <source>
        <dbReference type="Pfam" id="PF02517"/>
    </source>
</evidence>
<sequence>MNDLKKLGQPWSVSWSETWWRGLLVIIIYFVIRTAAEISLMLNNLPDQSVASVTEALAAMTANPILFLLKEIALVLLVLLLLKLFQLPLLKGLHFEGDKVKWTLKIFVFMYLLEILFSGLVTWLQPEYAGPDNQAAVESMLGVLPYPIFFFMVVIAAPIVEEIICRGMVMTYILPKYPWVGALVAVLFFVFLHGPANITDFMTYFILSLGITFVYLKTRRIEYAIMVHMLQNFIAAIAMLFI</sequence>
<dbReference type="InterPro" id="IPR003675">
    <property type="entry name" value="Rce1/LyrA-like_dom"/>
</dbReference>
<feature type="transmembrane region" description="Helical" evidence="2">
    <location>
        <begin position="102"/>
        <end position="124"/>
    </location>
</feature>
<dbReference type="EMBL" id="AENN01000006">
    <property type="protein sequence ID" value="EFR31643.1"/>
    <property type="molecule type" value="Genomic_DNA"/>
</dbReference>
<organism evidence="4 5">
    <name type="scientific">Eremococcus coleocola ACS-139-V-Col8</name>
    <dbReference type="NCBI Taxonomy" id="908337"/>
    <lineage>
        <taxon>Bacteria</taxon>
        <taxon>Bacillati</taxon>
        <taxon>Bacillota</taxon>
        <taxon>Bacilli</taxon>
        <taxon>Lactobacillales</taxon>
        <taxon>Aerococcaceae</taxon>
        <taxon>Eremococcus</taxon>
    </lineage>
</organism>
<feature type="transmembrane region" description="Helical" evidence="2">
    <location>
        <begin position="177"/>
        <end position="195"/>
    </location>
</feature>
<keyword evidence="5" id="KW-1185">Reference proteome</keyword>
<keyword evidence="2" id="KW-1133">Transmembrane helix</keyword>
<feature type="domain" description="CAAX prenyl protease 2/Lysostaphin resistance protein A-like" evidence="3">
    <location>
        <begin position="147"/>
        <end position="234"/>
    </location>
</feature>
<feature type="transmembrane region" description="Helical" evidence="2">
    <location>
        <begin position="62"/>
        <end position="82"/>
    </location>
</feature>
<feature type="transmembrane region" description="Helical" evidence="2">
    <location>
        <begin position="20"/>
        <end position="42"/>
    </location>
</feature>
<keyword evidence="2" id="KW-0472">Membrane</keyword>
<name>E4KN12_9LACT</name>
<dbReference type="Pfam" id="PF02517">
    <property type="entry name" value="Rce1-like"/>
    <property type="match status" value="1"/>
</dbReference>
<keyword evidence="4" id="KW-0645">Protease</keyword>
<feature type="transmembrane region" description="Helical" evidence="2">
    <location>
        <begin position="223"/>
        <end position="241"/>
    </location>
</feature>
<comment type="caution">
    <text evidence="4">The sequence shown here is derived from an EMBL/GenBank/DDBJ whole genome shotgun (WGS) entry which is preliminary data.</text>
</comment>
<dbReference type="InterPro" id="IPR052710">
    <property type="entry name" value="CAAX_protease"/>
</dbReference>
<feature type="transmembrane region" description="Helical" evidence="2">
    <location>
        <begin position="144"/>
        <end position="165"/>
    </location>
</feature>
<dbReference type="RefSeq" id="WP_006417775.1">
    <property type="nucleotide sequence ID" value="NZ_AENN01000006.1"/>
</dbReference>
<dbReference type="STRING" id="908337.HMPREF9257_0225"/>
<evidence type="ECO:0000313" key="4">
    <source>
        <dbReference type="EMBL" id="EFR31643.1"/>
    </source>
</evidence>
<feature type="transmembrane region" description="Helical" evidence="2">
    <location>
        <begin position="201"/>
        <end position="216"/>
    </location>
</feature>
<dbReference type="GO" id="GO:0004175">
    <property type="term" value="F:endopeptidase activity"/>
    <property type="evidence" value="ECO:0007669"/>
    <property type="project" value="UniProtKB-ARBA"/>
</dbReference>
<evidence type="ECO:0000256" key="1">
    <source>
        <dbReference type="ARBA" id="ARBA00009067"/>
    </source>
</evidence>
<proteinExistence type="inferred from homology"/>
<dbReference type="eggNOG" id="COG1266">
    <property type="taxonomic scope" value="Bacteria"/>
</dbReference>
<dbReference type="AlphaFoldDB" id="E4KN12"/>
<dbReference type="PANTHER" id="PTHR36435">
    <property type="entry name" value="SLR1288 PROTEIN"/>
    <property type="match status" value="1"/>
</dbReference>
<keyword evidence="4" id="KW-0378">Hydrolase</keyword>